<feature type="domain" description="Expansin-like EG45" evidence="9">
    <location>
        <begin position="248"/>
        <end position="363"/>
    </location>
</feature>
<keyword evidence="12" id="KW-1185">Reference proteome</keyword>
<organism evidence="11 12">
    <name type="scientific">Leersia perrieri</name>
    <dbReference type="NCBI Taxonomy" id="77586"/>
    <lineage>
        <taxon>Eukaryota</taxon>
        <taxon>Viridiplantae</taxon>
        <taxon>Streptophyta</taxon>
        <taxon>Embryophyta</taxon>
        <taxon>Tracheophyta</taxon>
        <taxon>Spermatophyta</taxon>
        <taxon>Magnoliopsida</taxon>
        <taxon>Liliopsida</taxon>
        <taxon>Poales</taxon>
        <taxon>Poaceae</taxon>
        <taxon>BOP clade</taxon>
        <taxon>Oryzoideae</taxon>
        <taxon>Oryzeae</taxon>
        <taxon>Oryzinae</taxon>
        <taxon>Leersia</taxon>
    </lineage>
</organism>
<dbReference type="InterPro" id="IPR007118">
    <property type="entry name" value="Expan_Lol_pI"/>
</dbReference>
<dbReference type="GO" id="GO:0005576">
    <property type="term" value="C:extracellular region"/>
    <property type="evidence" value="ECO:0007669"/>
    <property type="project" value="InterPro"/>
</dbReference>
<feature type="chain" id="PRO_5002350002" description="Expansin" evidence="8">
    <location>
        <begin position="29"/>
        <end position="458"/>
    </location>
</feature>
<feature type="signal peptide" evidence="8">
    <location>
        <begin position="1"/>
        <end position="28"/>
    </location>
</feature>
<dbReference type="CDD" id="cd22274">
    <property type="entry name" value="DPBB_EXPA_N"/>
    <property type="match status" value="2"/>
</dbReference>
<dbReference type="InterPro" id="IPR007112">
    <property type="entry name" value="Expansin/allergen_DPBB_dom"/>
</dbReference>
<evidence type="ECO:0000256" key="6">
    <source>
        <dbReference type="ARBA" id="ARBA00022729"/>
    </source>
</evidence>
<feature type="domain" description="Expansin-like CBD" evidence="10">
    <location>
        <begin position="373"/>
        <end position="452"/>
    </location>
</feature>
<dbReference type="GO" id="GO:0016020">
    <property type="term" value="C:membrane"/>
    <property type="evidence" value="ECO:0007669"/>
    <property type="project" value="UniProtKB-SubCell"/>
</dbReference>
<evidence type="ECO:0000256" key="8">
    <source>
        <dbReference type="SAM" id="SignalP"/>
    </source>
</evidence>
<proteinExistence type="inferred from homology"/>
<dbReference type="GO" id="GO:0009664">
    <property type="term" value="P:plant-type cell wall organization"/>
    <property type="evidence" value="ECO:0007669"/>
    <property type="project" value="InterPro"/>
</dbReference>
<evidence type="ECO:0000256" key="5">
    <source>
        <dbReference type="ARBA" id="ARBA00022525"/>
    </source>
</evidence>
<keyword evidence="7" id="KW-0472">Membrane</keyword>
<evidence type="ECO:0000313" key="12">
    <source>
        <dbReference type="Proteomes" id="UP000032180"/>
    </source>
</evidence>
<dbReference type="EnsemblPlants" id="LPERR10G08090.1">
    <property type="protein sequence ID" value="LPERR10G08090.1"/>
    <property type="gene ID" value="LPERR10G08090"/>
</dbReference>
<dbReference type="Pfam" id="PF03330">
    <property type="entry name" value="DPBB_1"/>
    <property type="match status" value="2"/>
</dbReference>
<dbReference type="HOGENOM" id="CLU_027462_6_0_1"/>
<evidence type="ECO:0000313" key="11">
    <source>
        <dbReference type="EnsemblPlants" id="LPERR10G08090.1"/>
    </source>
</evidence>
<dbReference type="InterPro" id="IPR009009">
    <property type="entry name" value="RlpA-like_DPBB"/>
</dbReference>
<dbReference type="InterPro" id="IPR002963">
    <property type="entry name" value="Expansin"/>
</dbReference>
<accession>A0A0D9XK16</accession>
<reference evidence="12" key="2">
    <citation type="submission" date="2013-12" db="EMBL/GenBank/DDBJ databases">
        <authorList>
            <person name="Yu Y."/>
            <person name="Lee S."/>
            <person name="de Baynast K."/>
            <person name="Wissotski M."/>
            <person name="Liu L."/>
            <person name="Talag J."/>
            <person name="Goicoechea J."/>
            <person name="Angelova A."/>
            <person name="Jetty R."/>
            <person name="Kudrna D."/>
            <person name="Golser W."/>
            <person name="Rivera L."/>
            <person name="Zhang J."/>
            <person name="Wing R."/>
        </authorList>
    </citation>
    <scope>NUCLEOTIDE SEQUENCE</scope>
</reference>
<dbReference type="Gene3D" id="2.40.40.10">
    <property type="entry name" value="RlpA-like domain"/>
    <property type="match status" value="2"/>
</dbReference>
<evidence type="ECO:0008006" key="13">
    <source>
        <dbReference type="Google" id="ProtNLM"/>
    </source>
</evidence>
<comment type="similarity">
    <text evidence="3">Belongs to the expansin family. Expansin A subfamily.</text>
</comment>
<dbReference type="SMART" id="SM00837">
    <property type="entry name" value="DPBB_1"/>
    <property type="match status" value="2"/>
</dbReference>
<feature type="domain" description="Expansin-like CBD" evidence="10">
    <location>
        <begin position="145"/>
        <end position="204"/>
    </location>
</feature>
<dbReference type="Gramene" id="LPERR10G08090.1">
    <property type="protein sequence ID" value="LPERR10G08090.1"/>
    <property type="gene ID" value="LPERR10G08090"/>
</dbReference>
<dbReference type="SUPFAM" id="SSF49590">
    <property type="entry name" value="PHL pollen allergen"/>
    <property type="match status" value="2"/>
</dbReference>
<evidence type="ECO:0000259" key="9">
    <source>
        <dbReference type="PROSITE" id="PS50842"/>
    </source>
</evidence>
<dbReference type="InterPro" id="IPR007117">
    <property type="entry name" value="Expansin_CBD"/>
</dbReference>
<evidence type="ECO:0000256" key="7">
    <source>
        <dbReference type="ARBA" id="ARBA00023136"/>
    </source>
</evidence>
<keyword evidence="4" id="KW-0134">Cell wall</keyword>
<reference evidence="11" key="3">
    <citation type="submission" date="2015-04" db="UniProtKB">
        <authorList>
            <consortium name="EnsemblPlants"/>
        </authorList>
    </citation>
    <scope>IDENTIFICATION</scope>
</reference>
<reference evidence="11 12" key="1">
    <citation type="submission" date="2012-08" db="EMBL/GenBank/DDBJ databases">
        <title>Oryza genome evolution.</title>
        <authorList>
            <person name="Wing R.A."/>
        </authorList>
    </citation>
    <scope>NUCLEOTIDE SEQUENCE</scope>
</reference>
<dbReference type="PRINTS" id="PR01225">
    <property type="entry name" value="EXPANSNFAMLY"/>
</dbReference>
<evidence type="ECO:0000256" key="3">
    <source>
        <dbReference type="ARBA" id="ARBA00005392"/>
    </source>
</evidence>
<comment type="subcellular location">
    <subcellularLocation>
        <location evidence="1">Membrane</location>
        <topology evidence="1">Peripheral membrane protein</topology>
    </subcellularLocation>
    <subcellularLocation>
        <location evidence="2">Secreted</location>
        <location evidence="2">Cell wall</location>
    </subcellularLocation>
</comment>
<sequence>MKMPKYLAAFAIAVDVVALLAAPAPAAGWSSGSATTAALSTALFNNGASCGQCYQIACDTGANTPYCRAPGATVTITATNLCPPNPSLPSNDGGWCNPPRAHFDMAQPAWEAIGLYQGGIIPVLYQRVPCARMGGVRFTVRGFNYFELVLISNVGGSGSVASAWVKGTVTDRAPMSRNWGANWQSFAGLAGQALTFGVTSTEMGHIPATMSARYLVVLALCVTSATAGDWIAGTATFYGGKDASGTMGGACGYGNLYTQGYGVYNAALSSVLFNDGASCGQCYLIMCDSSKTPEWCKAGTAVTITATNLCPPNWALPNNNGGWCNPPRPHFDMAQPAWETIGIYRAGIVPILFQQVKCWKQGGVRFTILGFNYFELFLVTNVAGSGSIKSMSVKGTNTGWITLTRNWGANWQCNSALVGQALSFQVTSTGGQTLYIDNAVPDWWKFGTTFTSNQQFDH</sequence>
<dbReference type="PRINTS" id="PR01226">
    <property type="entry name" value="EXPANSIN"/>
</dbReference>
<name>A0A0D9XK16_9ORYZ</name>
<evidence type="ECO:0000256" key="4">
    <source>
        <dbReference type="ARBA" id="ARBA00022512"/>
    </source>
</evidence>
<keyword evidence="6 8" id="KW-0732">Signal</keyword>
<protein>
    <recommendedName>
        <fullName evidence="13">Expansin</fullName>
    </recommendedName>
</protein>
<dbReference type="Pfam" id="PF01357">
    <property type="entry name" value="Expansin_C"/>
    <property type="match status" value="2"/>
</dbReference>
<dbReference type="AlphaFoldDB" id="A0A0D9XK16"/>
<dbReference type="Proteomes" id="UP000032180">
    <property type="component" value="Chromosome 10"/>
</dbReference>
<dbReference type="eggNOG" id="ENOG502SWQD">
    <property type="taxonomic scope" value="Eukaryota"/>
</dbReference>
<dbReference type="InterPro" id="IPR036749">
    <property type="entry name" value="Expansin_CBD_sf"/>
</dbReference>
<dbReference type="SUPFAM" id="SSF50685">
    <property type="entry name" value="Barwin-like endoglucanases"/>
    <property type="match status" value="2"/>
</dbReference>
<dbReference type="PROSITE" id="PS50842">
    <property type="entry name" value="EXPANSIN_EG45"/>
    <property type="match status" value="2"/>
</dbReference>
<dbReference type="PROSITE" id="PS50843">
    <property type="entry name" value="EXPANSIN_CBD"/>
    <property type="match status" value="2"/>
</dbReference>
<evidence type="ECO:0000259" key="10">
    <source>
        <dbReference type="PROSITE" id="PS50843"/>
    </source>
</evidence>
<feature type="domain" description="Expansin-like EG45" evidence="9">
    <location>
        <begin position="33"/>
        <end position="135"/>
    </location>
</feature>
<dbReference type="InterPro" id="IPR036908">
    <property type="entry name" value="RlpA-like_sf"/>
</dbReference>
<dbReference type="Gene3D" id="2.60.40.760">
    <property type="entry name" value="Expansin, cellulose-binding-like domain"/>
    <property type="match status" value="2"/>
</dbReference>
<evidence type="ECO:0000256" key="2">
    <source>
        <dbReference type="ARBA" id="ARBA00004191"/>
    </source>
</evidence>
<keyword evidence="5" id="KW-0964">Secreted</keyword>
<dbReference type="PANTHER" id="PTHR31867">
    <property type="entry name" value="EXPANSIN-A15"/>
    <property type="match status" value="1"/>
</dbReference>
<evidence type="ECO:0000256" key="1">
    <source>
        <dbReference type="ARBA" id="ARBA00004170"/>
    </source>
</evidence>